<gene>
    <name evidence="2" type="ORF">M011DRAFT_459475</name>
</gene>
<sequence>MLRSLLLVAISALVDADAILTARPGSHRRQDVSIVSSVVSSVISDAPVPTEGVWRRTHAPLPVERTQAWTFDSRRNGTIVWAPLTYDANEAYYTSSGRFWRGCRSTWSQTVGTDVSTYTTCPLYTTCLSDGWLVASGTSSFW</sequence>
<dbReference type="AlphaFoldDB" id="A0A6A6VAM5"/>
<dbReference type="Proteomes" id="UP000799440">
    <property type="component" value="Unassembled WGS sequence"/>
</dbReference>
<evidence type="ECO:0000313" key="3">
    <source>
        <dbReference type="Proteomes" id="UP000799440"/>
    </source>
</evidence>
<accession>A0A6A6VAM5</accession>
<keyword evidence="1" id="KW-0732">Signal</keyword>
<protein>
    <submittedName>
        <fullName evidence="2">Uncharacterized protein</fullName>
    </submittedName>
</protein>
<keyword evidence="3" id="KW-1185">Reference proteome</keyword>
<feature type="signal peptide" evidence="1">
    <location>
        <begin position="1"/>
        <end position="16"/>
    </location>
</feature>
<feature type="chain" id="PRO_5025644975" evidence="1">
    <location>
        <begin position="17"/>
        <end position="142"/>
    </location>
</feature>
<evidence type="ECO:0000256" key="1">
    <source>
        <dbReference type="SAM" id="SignalP"/>
    </source>
</evidence>
<proteinExistence type="predicted"/>
<organism evidence="2 3">
    <name type="scientific">Sporormia fimetaria CBS 119925</name>
    <dbReference type="NCBI Taxonomy" id="1340428"/>
    <lineage>
        <taxon>Eukaryota</taxon>
        <taxon>Fungi</taxon>
        <taxon>Dikarya</taxon>
        <taxon>Ascomycota</taxon>
        <taxon>Pezizomycotina</taxon>
        <taxon>Dothideomycetes</taxon>
        <taxon>Pleosporomycetidae</taxon>
        <taxon>Pleosporales</taxon>
        <taxon>Sporormiaceae</taxon>
        <taxon>Sporormia</taxon>
    </lineage>
</organism>
<dbReference type="EMBL" id="MU006578">
    <property type="protein sequence ID" value="KAF2746341.1"/>
    <property type="molecule type" value="Genomic_DNA"/>
</dbReference>
<name>A0A6A6VAM5_9PLEO</name>
<reference evidence="2" key="1">
    <citation type="journal article" date="2020" name="Stud. Mycol.">
        <title>101 Dothideomycetes genomes: a test case for predicting lifestyles and emergence of pathogens.</title>
        <authorList>
            <person name="Haridas S."/>
            <person name="Albert R."/>
            <person name="Binder M."/>
            <person name="Bloem J."/>
            <person name="Labutti K."/>
            <person name="Salamov A."/>
            <person name="Andreopoulos B."/>
            <person name="Baker S."/>
            <person name="Barry K."/>
            <person name="Bills G."/>
            <person name="Bluhm B."/>
            <person name="Cannon C."/>
            <person name="Castanera R."/>
            <person name="Culley D."/>
            <person name="Daum C."/>
            <person name="Ezra D."/>
            <person name="Gonzalez J."/>
            <person name="Henrissat B."/>
            <person name="Kuo A."/>
            <person name="Liang C."/>
            <person name="Lipzen A."/>
            <person name="Lutzoni F."/>
            <person name="Magnuson J."/>
            <person name="Mondo S."/>
            <person name="Nolan M."/>
            <person name="Ohm R."/>
            <person name="Pangilinan J."/>
            <person name="Park H.-J."/>
            <person name="Ramirez L."/>
            <person name="Alfaro M."/>
            <person name="Sun H."/>
            <person name="Tritt A."/>
            <person name="Yoshinaga Y."/>
            <person name="Zwiers L.-H."/>
            <person name="Turgeon B."/>
            <person name="Goodwin S."/>
            <person name="Spatafora J."/>
            <person name="Crous P."/>
            <person name="Grigoriev I."/>
        </authorList>
    </citation>
    <scope>NUCLEOTIDE SEQUENCE</scope>
    <source>
        <strain evidence="2">CBS 119925</strain>
    </source>
</reference>
<evidence type="ECO:0000313" key="2">
    <source>
        <dbReference type="EMBL" id="KAF2746341.1"/>
    </source>
</evidence>